<dbReference type="GO" id="GO:0005615">
    <property type="term" value="C:extracellular space"/>
    <property type="evidence" value="ECO:0007669"/>
    <property type="project" value="TreeGrafter"/>
</dbReference>
<comment type="caution">
    <text evidence="5">The sequence shown here is derived from an EMBL/GenBank/DDBJ whole genome shotgun (WGS) entry which is preliminary data.</text>
</comment>
<accession>A0A6A4W2G1</accession>
<dbReference type="PANTHER" id="PTHR12236">
    <property type="entry name" value="STRUCTURAL CONTITUENT OF CUTICLE"/>
    <property type="match status" value="1"/>
</dbReference>
<keyword evidence="6" id="KW-1185">Reference proteome</keyword>
<dbReference type="EMBL" id="VIIS01001579">
    <property type="protein sequence ID" value="KAF0296178.1"/>
    <property type="molecule type" value="Genomic_DNA"/>
</dbReference>
<dbReference type="OrthoDB" id="6595597at2759"/>
<evidence type="ECO:0000313" key="6">
    <source>
        <dbReference type="Proteomes" id="UP000440578"/>
    </source>
</evidence>
<keyword evidence="4" id="KW-0732">Signal</keyword>
<feature type="chain" id="PRO_5025365224" description="Pro-resilin" evidence="4">
    <location>
        <begin position="25"/>
        <end position="303"/>
    </location>
</feature>
<evidence type="ECO:0000256" key="4">
    <source>
        <dbReference type="SAM" id="SignalP"/>
    </source>
</evidence>
<evidence type="ECO:0000313" key="5">
    <source>
        <dbReference type="EMBL" id="KAF0296178.1"/>
    </source>
</evidence>
<sequence>MKLRTTLVLLLVVLLGLLLLEADGARSGRPGRPGKPGRPGVRAGAPRGRPGVRGRVRGHARGKVRGKRPTKGRKPVVHKEVPERTPVYLELAGEERPIPVFPLAPGSGHEPFTVRVAAPLSEPESAASPASFQPPQTVQSFVAADADGTTGATRPISQFDLFGDDFFDTSAAGLGRAPPQFPTFETVFEGAPSRRRGARKLSPPAEDAVLGSGVPVRDTDSQSLDADGGIEYEYGYLVDGRRESGAAFGLQQAAADGITRGRYEVQLPDGRTQVVTYTAGGQDGYQAEVNYIGEAVEQPAGSL</sequence>
<dbReference type="GO" id="GO:0031012">
    <property type="term" value="C:extracellular matrix"/>
    <property type="evidence" value="ECO:0007669"/>
    <property type="project" value="TreeGrafter"/>
</dbReference>
<keyword evidence="1 2" id="KW-0193">Cuticle</keyword>
<dbReference type="AlphaFoldDB" id="A0A6A4W2G1"/>
<evidence type="ECO:0000256" key="2">
    <source>
        <dbReference type="PROSITE-ProRule" id="PRU00497"/>
    </source>
</evidence>
<dbReference type="InterPro" id="IPR000618">
    <property type="entry name" value="Insect_cuticle"/>
</dbReference>
<feature type="signal peptide" evidence="4">
    <location>
        <begin position="1"/>
        <end position="24"/>
    </location>
</feature>
<dbReference type="Proteomes" id="UP000440578">
    <property type="component" value="Unassembled WGS sequence"/>
</dbReference>
<feature type="compositionally biased region" description="Low complexity" evidence="3">
    <location>
        <begin position="38"/>
        <end position="49"/>
    </location>
</feature>
<feature type="compositionally biased region" description="Basic residues" evidence="3">
    <location>
        <begin position="50"/>
        <end position="76"/>
    </location>
</feature>
<feature type="region of interest" description="Disordered" evidence="3">
    <location>
        <begin position="193"/>
        <end position="225"/>
    </location>
</feature>
<dbReference type="Pfam" id="PF00379">
    <property type="entry name" value="Chitin_bind_4"/>
    <property type="match status" value="1"/>
</dbReference>
<dbReference type="InterPro" id="IPR051217">
    <property type="entry name" value="Insect_Cuticle_Struc_Prot"/>
</dbReference>
<name>A0A6A4W2G1_AMPAM</name>
<dbReference type="InterPro" id="IPR031311">
    <property type="entry name" value="CHIT_BIND_RR_consensus"/>
</dbReference>
<evidence type="ECO:0000256" key="3">
    <source>
        <dbReference type="SAM" id="MobiDB-lite"/>
    </source>
</evidence>
<dbReference type="PROSITE" id="PS00233">
    <property type="entry name" value="CHIT_BIND_RR_1"/>
    <property type="match status" value="1"/>
</dbReference>
<feature type="region of interest" description="Disordered" evidence="3">
    <location>
        <begin position="24"/>
        <end position="77"/>
    </location>
</feature>
<evidence type="ECO:0000256" key="1">
    <source>
        <dbReference type="ARBA" id="ARBA00022460"/>
    </source>
</evidence>
<evidence type="ECO:0008006" key="7">
    <source>
        <dbReference type="Google" id="ProtNLM"/>
    </source>
</evidence>
<proteinExistence type="predicted"/>
<protein>
    <recommendedName>
        <fullName evidence="7">Pro-resilin</fullName>
    </recommendedName>
</protein>
<dbReference type="GO" id="GO:0042302">
    <property type="term" value="F:structural constituent of cuticle"/>
    <property type="evidence" value="ECO:0007669"/>
    <property type="project" value="UniProtKB-UniRule"/>
</dbReference>
<dbReference type="PANTHER" id="PTHR12236:SF79">
    <property type="entry name" value="CUTICULAR PROTEIN 50CB-RELATED"/>
    <property type="match status" value="1"/>
</dbReference>
<organism evidence="5 6">
    <name type="scientific">Amphibalanus amphitrite</name>
    <name type="common">Striped barnacle</name>
    <name type="synonym">Balanus amphitrite</name>
    <dbReference type="NCBI Taxonomy" id="1232801"/>
    <lineage>
        <taxon>Eukaryota</taxon>
        <taxon>Metazoa</taxon>
        <taxon>Ecdysozoa</taxon>
        <taxon>Arthropoda</taxon>
        <taxon>Crustacea</taxon>
        <taxon>Multicrustacea</taxon>
        <taxon>Cirripedia</taxon>
        <taxon>Thoracica</taxon>
        <taxon>Thoracicalcarea</taxon>
        <taxon>Balanomorpha</taxon>
        <taxon>Balanoidea</taxon>
        <taxon>Balanidae</taxon>
        <taxon>Amphibalaninae</taxon>
        <taxon>Amphibalanus</taxon>
    </lineage>
</organism>
<dbReference type="PROSITE" id="PS51155">
    <property type="entry name" value="CHIT_BIND_RR_2"/>
    <property type="match status" value="1"/>
</dbReference>
<gene>
    <name evidence="5" type="ORF">FJT64_006328</name>
</gene>
<reference evidence="5 6" key="1">
    <citation type="submission" date="2019-07" db="EMBL/GenBank/DDBJ databases">
        <title>Draft genome assembly of a fouling barnacle, Amphibalanus amphitrite (Darwin, 1854): The first reference genome for Thecostraca.</title>
        <authorList>
            <person name="Kim W."/>
        </authorList>
    </citation>
    <scope>NUCLEOTIDE SEQUENCE [LARGE SCALE GENOMIC DNA]</scope>
    <source>
        <strain evidence="5">SNU_AA5</strain>
        <tissue evidence="5">Soma without cirri and trophi</tissue>
    </source>
</reference>